<accession>A0A975P6A6</accession>
<dbReference type="EMBL" id="CP076361">
    <property type="protein sequence ID" value="QWK89913.1"/>
    <property type="molecule type" value="Genomic_DNA"/>
</dbReference>
<keyword evidence="4" id="KW-1185">Reference proteome</keyword>
<feature type="chain" id="PRO_5037883250" evidence="1">
    <location>
        <begin position="20"/>
        <end position="112"/>
    </location>
</feature>
<feature type="signal peptide" evidence="1">
    <location>
        <begin position="1"/>
        <end position="19"/>
    </location>
</feature>
<dbReference type="Gene3D" id="3.10.450.40">
    <property type="match status" value="1"/>
</dbReference>
<proteinExistence type="predicted"/>
<protein>
    <submittedName>
        <fullName evidence="3">PepSY domain-containing protein</fullName>
    </submittedName>
</protein>
<feature type="domain" description="PepSY" evidence="2">
    <location>
        <begin position="59"/>
        <end position="107"/>
    </location>
</feature>
<dbReference type="InterPro" id="IPR025711">
    <property type="entry name" value="PepSY"/>
</dbReference>
<organism evidence="3 4">
    <name type="scientific">Gemmobacter fulvus</name>
    <dbReference type="NCBI Taxonomy" id="2840474"/>
    <lineage>
        <taxon>Bacteria</taxon>
        <taxon>Pseudomonadati</taxon>
        <taxon>Pseudomonadota</taxon>
        <taxon>Alphaproteobacteria</taxon>
        <taxon>Rhodobacterales</taxon>
        <taxon>Paracoccaceae</taxon>
        <taxon>Gemmobacter</taxon>
    </lineage>
</organism>
<dbReference type="Proteomes" id="UP000679352">
    <property type="component" value="Chromosome"/>
</dbReference>
<dbReference type="KEGG" id="gfu:KM031_13900"/>
<name>A0A975P6A6_9RHOB</name>
<evidence type="ECO:0000313" key="3">
    <source>
        <dbReference type="EMBL" id="QWK89913.1"/>
    </source>
</evidence>
<keyword evidence="1" id="KW-0732">Signal</keyword>
<reference evidence="3" key="1">
    <citation type="submission" date="2021-06" db="EMBL/GenBank/DDBJ databases">
        <title>Direct submission.</title>
        <authorList>
            <person name="Lee C.-S."/>
            <person name="Jin L."/>
        </authorList>
    </citation>
    <scope>NUCLEOTIDE SEQUENCE</scope>
    <source>
        <strain evidence="3">Con5</strain>
    </source>
</reference>
<evidence type="ECO:0000313" key="4">
    <source>
        <dbReference type="Proteomes" id="UP000679352"/>
    </source>
</evidence>
<evidence type="ECO:0000259" key="2">
    <source>
        <dbReference type="Pfam" id="PF03413"/>
    </source>
</evidence>
<dbReference type="Pfam" id="PF03413">
    <property type="entry name" value="PepSY"/>
    <property type="match status" value="1"/>
</dbReference>
<evidence type="ECO:0000256" key="1">
    <source>
        <dbReference type="SAM" id="SignalP"/>
    </source>
</evidence>
<gene>
    <name evidence="3" type="ORF">KM031_13900</name>
</gene>
<sequence length="112" mass="12229">MRYHLALLCLLLWPAAAGSEVPPSPPLAEPPLPMDDAELARDAVARGEILPLASILPGVEAAHPGRIIEIELEYERNARIYELEILTPDGRLIEVDVDAVTGIILDVDEEED</sequence>
<dbReference type="AlphaFoldDB" id="A0A975P6A6"/>